<dbReference type="PANTHER" id="PTHR24409">
    <property type="entry name" value="ZINC FINGER PROTEIN 142"/>
    <property type="match status" value="1"/>
</dbReference>
<dbReference type="GO" id="GO:0005634">
    <property type="term" value="C:nucleus"/>
    <property type="evidence" value="ECO:0007669"/>
    <property type="project" value="TreeGrafter"/>
</dbReference>
<feature type="domain" description="C2H2-type" evidence="7">
    <location>
        <begin position="91"/>
        <end position="119"/>
    </location>
</feature>
<keyword evidence="1" id="KW-0479">Metal-binding</keyword>
<dbReference type="InParanoid" id="E4X124"/>
<evidence type="ECO:0000256" key="4">
    <source>
        <dbReference type="ARBA" id="ARBA00022833"/>
    </source>
</evidence>
<dbReference type="SUPFAM" id="SSF57667">
    <property type="entry name" value="beta-beta-alpha zinc fingers"/>
    <property type="match status" value="2"/>
</dbReference>
<evidence type="ECO:0000256" key="2">
    <source>
        <dbReference type="ARBA" id="ARBA00022737"/>
    </source>
</evidence>
<feature type="domain" description="C2H2-type" evidence="7">
    <location>
        <begin position="38"/>
        <end position="65"/>
    </location>
</feature>
<dbReference type="EMBL" id="FN653020">
    <property type="protein sequence ID" value="CBY23059.1"/>
    <property type="molecule type" value="Genomic_DNA"/>
</dbReference>
<protein>
    <recommendedName>
        <fullName evidence="7">C2H2-type domain-containing protein</fullName>
    </recommendedName>
</protein>
<evidence type="ECO:0000259" key="7">
    <source>
        <dbReference type="PROSITE" id="PS50157"/>
    </source>
</evidence>
<dbReference type="OrthoDB" id="3437960at2759"/>
<keyword evidence="9" id="KW-1185">Reference proteome</keyword>
<evidence type="ECO:0000256" key="1">
    <source>
        <dbReference type="ARBA" id="ARBA00022723"/>
    </source>
</evidence>
<dbReference type="GO" id="GO:0000981">
    <property type="term" value="F:DNA-binding transcription factor activity, RNA polymerase II-specific"/>
    <property type="evidence" value="ECO:0007669"/>
    <property type="project" value="TreeGrafter"/>
</dbReference>
<feature type="domain" description="C2H2-type" evidence="7">
    <location>
        <begin position="64"/>
        <end position="92"/>
    </location>
</feature>
<evidence type="ECO:0000313" key="8">
    <source>
        <dbReference type="EMBL" id="CBY23059.1"/>
    </source>
</evidence>
<dbReference type="Gene3D" id="3.30.160.60">
    <property type="entry name" value="Classic Zinc Finger"/>
    <property type="match status" value="2"/>
</dbReference>
<dbReference type="GO" id="GO:0000977">
    <property type="term" value="F:RNA polymerase II transcription regulatory region sequence-specific DNA binding"/>
    <property type="evidence" value="ECO:0007669"/>
    <property type="project" value="TreeGrafter"/>
</dbReference>
<dbReference type="Pfam" id="PF00096">
    <property type="entry name" value="zf-C2H2"/>
    <property type="match status" value="2"/>
</dbReference>
<sequence length="158" mass="18594">MKSFLIAEILGLDEEMPTIPKLIPKLELKHDNQNTEEYECKVCSKTFAQEHQLEYHARVHERVKQCTHCGDCFRSKSKFRQHLREAHSKRVDCTICDKRFRDKTALEKHFARQHSSSNENRPSALSPLSSKNMNPMSQLSNVKFKEEMRKRYAQSITK</sequence>
<dbReference type="InterPro" id="IPR036236">
    <property type="entry name" value="Znf_C2H2_sf"/>
</dbReference>
<dbReference type="FunFam" id="3.30.160.60:FF:000446">
    <property type="entry name" value="Zinc finger protein"/>
    <property type="match status" value="1"/>
</dbReference>
<proteinExistence type="predicted"/>
<keyword evidence="3 5" id="KW-0863">Zinc-finger</keyword>
<name>E4X124_OIKDI</name>
<dbReference type="PROSITE" id="PS00028">
    <property type="entry name" value="ZINC_FINGER_C2H2_1"/>
    <property type="match status" value="3"/>
</dbReference>
<evidence type="ECO:0000256" key="5">
    <source>
        <dbReference type="PROSITE-ProRule" id="PRU00042"/>
    </source>
</evidence>
<keyword evidence="2" id="KW-0677">Repeat</keyword>
<dbReference type="SMART" id="SM00355">
    <property type="entry name" value="ZnF_C2H2"/>
    <property type="match status" value="3"/>
</dbReference>
<dbReference type="InterPro" id="IPR013087">
    <property type="entry name" value="Znf_C2H2_type"/>
</dbReference>
<dbReference type="AlphaFoldDB" id="E4X124"/>
<organism evidence="8">
    <name type="scientific">Oikopleura dioica</name>
    <name type="common">Tunicate</name>
    <dbReference type="NCBI Taxonomy" id="34765"/>
    <lineage>
        <taxon>Eukaryota</taxon>
        <taxon>Metazoa</taxon>
        <taxon>Chordata</taxon>
        <taxon>Tunicata</taxon>
        <taxon>Appendicularia</taxon>
        <taxon>Copelata</taxon>
        <taxon>Oikopleuridae</taxon>
        <taxon>Oikopleura</taxon>
    </lineage>
</organism>
<gene>
    <name evidence="8" type="ORF">GSOID_T00014987001</name>
</gene>
<feature type="region of interest" description="Disordered" evidence="6">
    <location>
        <begin position="110"/>
        <end position="158"/>
    </location>
</feature>
<evidence type="ECO:0000256" key="3">
    <source>
        <dbReference type="ARBA" id="ARBA00022771"/>
    </source>
</evidence>
<dbReference type="PANTHER" id="PTHR24409:SF295">
    <property type="entry name" value="AZ2-RELATED"/>
    <property type="match status" value="1"/>
</dbReference>
<keyword evidence="4" id="KW-0862">Zinc</keyword>
<accession>E4X124</accession>
<evidence type="ECO:0000313" key="9">
    <source>
        <dbReference type="Proteomes" id="UP000001307"/>
    </source>
</evidence>
<evidence type="ECO:0000256" key="6">
    <source>
        <dbReference type="SAM" id="MobiDB-lite"/>
    </source>
</evidence>
<dbReference type="GO" id="GO:0008270">
    <property type="term" value="F:zinc ion binding"/>
    <property type="evidence" value="ECO:0007669"/>
    <property type="project" value="UniProtKB-KW"/>
</dbReference>
<dbReference type="PROSITE" id="PS50157">
    <property type="entry name" value="ZINC_FINGER_C2H2_2"/>
    <property type="match status" value="3"/>
</dbReference>
<feature type="compositionally biased region" description="Polar residues" evidence="6">
    <location>
        <begin position="113"/>
        <end position="141"/>
    </location>
</feature>
<reference evidence="8" key="1">
    <citation type="journal article" date="2010" name="Science">
        <title>Plasticity of animal genome architecture unmasked by rapid evolution of a pelagic tunicate.</title>
        <authorList>
            <person name="Denoeud F."/>
            <person name="Henriet S."/>
            <person name="Mungpakdee S."/>
            <person name="Aury J.M."/>
            <person name="Da Silva C."/>
            <person name="Brinkmann H."/>
            <person name="Mikhaleva J."/>
            <person name="Olsen L.C."/>
            <person name="Jubin C."/>
            <person name="Canestro C."/>
            <person name="Bouquet J.M."/>
            <person name="Danks G."/>
            <person name="Poulain J."/>
            <person name="Campsteijn C."/>
            <person name="Adamski M."/>
            <person name="Cross I."/>
            <person name="Yadetie F."/>
            <person name="Muffato M."/>
            <person name="Louis A."/>
            <person name="Butcher S."/>
            <person name="Tsagkogeorga G."/>
            <person name="Konrad A."/>
            <person name="Singh S."/>
            <person name="Jensen M.F."/>
            <person name="Cong E.H."/>
            <person name="Eikeseth-Otteraa H."/>
            <person name="Noel B."/>
            <person name="Anthouard V."/>
            <person name="Porcel B.M."/>
            <person name="Kachouri-Lafond R."/>
            <person name="Nishino A."/>
            <person name="Ugolini M."/>
            <person name="Chourrout P."/>
            <person name="Nishida H."/>
            <person name="Aasland R."/>
            <person name="Huzurbazar S."/>
            <person name="Westhof E."/>
            <person name="Delsuc F."/>
            <person name="Lehrach H."/>
            <person name="Reinhardt R."/>
            <person name="Weissenbach J."/>
            <person name="Roy S.W."/>
            <person name="Artiguenave F."/>
            <person name="Postlethwait J.H."/>
            <person name="Manak J.R."/>
            <person name="Thompson E.M."/>
            <person name="Jaillon O."/>
            <person name="Du Pasquier L."/>
            <person name="Boudinot P."/>
            <person name="Liberles D.A."/>
            <person name="Volff J.N."/>
            <person name="Philippe H."/>
            <person name="Lenhard B."/>
            <person name="Roest Crollius H."/>
            <person name="Wincker P."/>
            <person name="Chourrout D."/>
        </authorList>
    </citation>
    <scope>NUCLEOTIDE SEQUENCE [LARGE SCALE GENOMIC DNA]</scope>
</reference>
<dbReference type="Proteomes" id="UP000001307">
    <property type="component" value="Unassembled WGS sequence"/>
</dbReference>